<sequence>MIPREHPHQPIRGKITPAPSRSPIIPSAHIPSSPLSNPHQDYSHTSCSCSHCLLITDHPQPSSPVISPVIPRDTDLDTRILNTGTFNAAMNVLTRA</sequence>
<feature type="non-terminal residue" evidence="2">
    <location>
        <position position="96"/>
    </location>
</feature>
<feature type="compositionally biased region" description="Low complexity" evidence="1">
    <location>
        <begin position="15"/>
        <end position="36"/>
    </location>
</feature>
<organism evidence="2 3">
    <name type="scientific">Terfezia boudieri ATCC MYA-4762</name>
    <dbReference type="NCBI Taxonomy" id="1051890"/>
    <lineage>
        <taxon>Eukaryota</taxon>
        <taxon>Fungi</taxon>
        <taxon>Dikarya</taxon>
        <taxon>Ascomycota</taxon>
        <taxon>Pezizomycotina</taxon>
        <taxon>Pezizomycetes</taxon>
        <taxon>Pezizales</taxon>
        <taxon>Pezizaceae</taxon>
        <taxon>Terfezia</taxon>
    </lineage>
</organism>
<evidence type="ECO:0000256" key="1">
    <source>
        <dbReference type="SAM" id="MobiDB-lite"/>
    </source>
</evidence>
<proteinExistence type="predicted"/>
<dbReference type="Proteomes" id="UP000267821">
    <property type="component" value="Unassembled WGS sequence"/>
</dbReference>
<evidence type="ECO:0000313" key="3">
    <source>
        <dbReference type="Proteomes" id="UP000267821"/>
    </source>
</evidence>
<protein>
    <submittedName>
        <fullName evidence="2">Uncharacterized protein</fullName>
    </submittedName>
</protein>
<dbReference type="AlphaFoldDB" id="A0A3N4L8X9"/>
<feature type="region of interest" description="Disordered" evidence="1">
    <location>
        <begin position="1"/>
        <end position="40"/>
    </location>
</feature>
<dbReference type="EMBL" id="ML121868">
    <property type="protein sequence ID" value="RPB17919.1"/>
    <property type="molecule type" value="Genomic_DNA"/>
</dbReference>
<dbReference type="InParanoid" id="A0A3N4L8X9"/>
<name>A0A3N4L8X9_9PEZI</name>
<reference evidence="2 3" key="1">
    <citation type="journal article" date="2018" name="Nat. Ecol. Evol.">
        <title>Pezizomycetes genomes reveal the molecular basis of ectomycorrhizal truffle lifestyle.</title>
        <authorList>
            <person name="Murat C."/>
            <person name="Payen T."/>
            <person name="Noel B."/>
            <person name="Kuo A."/>
            <person name="Morin E."/>
            <person name="Chen J."/>
            <person name="Kohler A."/>
            <person name="Krizsan K."/>
            <person name="Balestrini R."/>
            <person name="Da Silva C."/>
            <person name="Montanini B."/>
            <person name="Hainaut M."/>
            <person name="Levati E."/>
            <person name="Barry K.W."/>
            <person name="Belfiori B."/>
            <person name="Cichocki N."/>
            <person name="Clum A."/>
            <person name="Dockter R.B."/>
            <person name="Fauchery L."/>
            <person name="Guy J."/>
            <person name="Iotti M."/>
            <person name="Le Tacon F."/>
            <person name="Lindquist E.A."/>
            <person name="Lipzen A."/>
            <person name="Malagnac F."/>
            <person name="Mello A."/>
            <person name="Molinier V."/>
            <person name="Miyauchi S."/>
            <person name="Poulain J."/>
            <person name="Riccioni C."/>
            <person name="Rubini A."/>
            <person name="Sitrit Y."/>
            <person name="Splivallo R."/>
            <person name="Traeger S."/>
            <person name="Wang M."/>
            <person name="Zifcakova L."/>
            <person name="Wipf D."/>
            <person name="Zambonelli A."/>
            <person name="Paolocci F."/>
            <person name="Nowrousian M."/>
            <person name="Ottonello S."/>
            <person name="Baldrian P."/>
            <person name="Spatafora J.W."/>
            <person name="Henrissat B."/>
            <person name="Nagy L.G."/>
            <person name="Aury J.M."/>
            <person name="Wincker P."/>
            <person name="Grigoriev I.V."/>
            <person name="Bonfante P."/>
            <person name="Martin F.M."/>
        </authorList>
    </citation>
    <scope>NUCLEOTIDE SEQUENCE [LARGE SCALE GENOMIC DNA]</scope>
    <source>
        <strain evidence="2 3">ATCC MYA-4762</strain>
    </source>
</reference>
<evidence type="ECO:0000313" key="2">
    <source>
        <dbReference type="EMBL" id="RPB17919.1"/>
    </source>
</evidence>
<keyword evidence="3" id="KW-1185">Reference proteome</keyword>
<accession>A0A3N4L8X9</accession>
<gene>
    <name evidence="2" type="ORF">L211DRAFT_844232</name>
</gene>